<dbReference type="InterPro" id="IPR001878">
    <property type="entry name" value="Znf_CCHC"/>
</dbReference>
<accession>A0A8E0RNW9</accession>
<feature type="region of interest" description="Disordered" evidence="10">
    <location>
        <begin position="428"/>
        <end position="472"/>
    </location>
</feature>
<keyword evidence="2" id="KW-0479">Metal-binding</keyword>
<evidence type="ECO:0000313" key="12">
    <source>
        <dbReference type="EMBL" id="KAA0184166.1"/>
    </source>
</evidence>
<feature type="domain" description="CCHC-type" evidence="11">
    <location>
        <begin position="357"/>
        <end position="372"/>
    </location>
</feature>
<feature type="compositionally biased region" description="Polar residues" evidence="10">
    <location>
        <begin position="145"/>
        <end position="154"/>
    </location>
</feature>
<evidence type="ECO:0000256" key="10">
    <source>
        <dbReference type="SAM" id="MobiDB-lite"/>
    </source>
</evidence>
<comment type="caution">
    <text evidence="12">The sequence shown here is derived from an EMBL/GenBank/DDBJ whole genome shotgun (WGS) entry which is preliminary data.</text>
</comment>
<feature type="compositionally biased region" description="Basic residues" evidence="10">
    <location>
        <begin position="651"/>
        <end position="667"/>
    </location>
</feature>
<keyword evidence="6" id="KW-0539">Nucleus</keyword>
<evidence type="ECO:0000256" key="8">
    <source>
        <dbReference type="ARBA" id="ARBA00043023"/>
    </source>
</evidence>
<dbReference type="GO" id="GO:0003723">
    <property type="term" value="F:RNA binding"/>
    <property type="evidence" value="ECO:0007669"/>
    <property type="project" value="TreeGrafter"/>
</dbReference>
<evidence type="ECO:0000256" key="4">
    <source>
        <dbReference type="ARBA" id="ARBA00022771"/>
    </source>
</evidence>
<feature type="compositionally biased region" description="Acidic residues" evidence="10">
    <location>
        <begin position="127"/>
        <end position="144"/>
    </location>
</feature>
<organism evidence="12 13">
    <name type="scientific">Fasciolopsis buskii</name>
    <dbReference type="NCBI Taxonomy" id="27845"/>
    <lineage>
        <taxon>Eukaryota</taxon>
        <taxon>Metazoa</taxon>
        <taxon>Spiralia</taxon>
        <taxon>Lophotrochozoa</taxon>
        <taxon>Platyhelminthes</taxon>
        <taxon>Trematoda</taxon>
        <taxon>Digenea</taxon>
        <taxon>Plagiorchiida</taxon>
        <taxon>Echinostomata</taxon>
        <taxon>Echinostomatoidea</taxon>
        <taxon>Fasciolidae</taxon>
        <taxon>Fasciolopsis</taxon>
    </lineage>
</organism>
<dbReference type="GO" id="GO:0071036">
    <property type="term" value="P:nuclear polyadenylation-dependent snoRNA catabolic process"/>
    <property type="evidence" value="ECO:0007669"/>
    <property type="project" value="TreeGrafter"/>
</dbReference>
<reference evidence="12" key="1">
    <citation type="submission" date="2019-05" db="EMBL/GenBank/DDBJ databases">
        <title>Annotation for the trematode Fasciolopsis buski.</title>
        <authorList>
            <person name="Choi Y.-J."/>
        </authorList>
    </citation>
    <scope>NUCLEOTIDE SEQUENCE</scope>
    <source>
        <strain evidence="12">HT</strain>
        <tissue evidence="12">Whole worm</tissue>
    </source>
</reference>
<keyword evidence="13" id="KW-1185">Reference proteome</keyword>
<dbReference type="EMBL" id="LUCM01011297">
    <property type="protein sequence ID" value="KAA0184166.1"/>
    <property type="molecule type" value="Genomic_DNA"/>
</dbReference>
<dbReference type="OrthoDB" id="7608935at2759"/>
<feature type="compositionally biased region" description="Basic and acidic residues" evidence="10">
    <location>
        <begin position="641"/>
        <end position="650"/>
    </location>
</feature>
<evidence type="ECO:0000256" key="1">
    <source>
        <dbReference type="ARBA" id="ARBA00004123"/>
    </source>
</evidence>
<dbReference type="SMART" id="SM00343">
    <property type="entry name" value="ZnF_C2HC"/>
    <property type="match status" value="5"/>
</dbReference>
<dbReference type="SUPFAM" id="SSF57756">
    <property type="entry name" value="Retrovirus zinc finger-like domains"/>
    <property type="match status" value="1"/>
</dbReference>
<evidence type="ECO:0000256" key="9">
    <source>
        <dbReference type="PROSITE-ProRule" id="PRU00047"/>
    </source>
</evidence>
<dbReference type="GO" id="GO:0071031">
    <property type="term" value="P:nuclear mRNA surveillance of mRNA 3'-end processing"/>
    <property type="evidence" value="ECO:0007669"/>
    <property type="project" value="TreeGrafter"/>
</dbReference>
<feature type="region of interest" description="Disordered" evidence="10">
    <location>
        <begin position="122"/>
        <end position="156"/>
    </location>
</feature>
<dbReference type="PROSITE" id="PS50158">
    <property type="entry name" value="ZF_CCHC"/>
    <property type="match status" value="3"/>
</dbReference>
<gene>
    <name evidence="12" type="ORF">FBUS_00739</name>
</gene>
<feature type="domain" description="CCHC-type" evidence="11">
    <location>
        <begin position="272"/>
        <end position="287"/>
    </location>
</feature>
<sequence>MDHDDFDESEPSDSDAIDEDLERHLYGAIFFGADSRPSGPVEGEQDVVLNNSSKDLSETCSSYSKPVLSKNGSMLDEESPQLHALIDLANDWTDEMIANKSVVDKAETTIKELVGSVVVSSFRDQSDADDNENDQQPCAEDEVSETSPSTNPITEESECDSVCGIVQNSKLLCSTPRVFSTPARDSENIILGVSKEASSIVCNADDSVVIAKMLETSSKDPSFWRIDHEDRLVGRSKKSRDRYFNDSKNSVCAKCEKKGHLTIECRRFGPTCILCGTEGHKREDCSQLYCYACFSPGHTKRNCTLLDCLKRSICKRCGLQGHQAHLCTELWRQYKNTVEPGKPNPIPRRMDIQRGGCCNCGNGGHTVDECRRKPFRSNFLGPPPRRRVLVYDEKDIYKRSGRTGAGVSSRSRVGAKTKNVDKKRPLLKEAKTKKDKRKLQTGSCQDSVDSKAVVNMSSGSKKTKKRKKTAHNEETECIIDSSEKSLIELERSVNEKLYKQISLQLHSEPSATVADVMDLNSRRRSTMDEPAFLPLEPVTTTASVTHRNLSYRSYSYSRRNGFSQNRRFRHNSEFSPFTWINERTAENRINDERLGVHETTLIETDFPEPLLSFARSDNRSKKRTRLIDEVTNHSFTKKPRKSCDSRDQPTKGRKARKFQKSGKRKMNHKEAVHAKKKTYPALSSELRRESQLGLKSLMIDTSQSPKSSLVGRSSPTCTTPIHSKLKKGTKRTESHITKLAANPDLSLQQTPPSSTNWQHFLRESSRVDSWEHQDDFSQPPSYTHIKHSKTRLKKRKVISRKNLKEIPKKQTSSLHHDLYRIV</sequence>
<keyword evidence="4 9" id="KW-0863">Zinc-finger</keyword>
<dbReference type="GO" id="GO:0071037">
    <property type="term" value="P:nuclear polyadenylation-dependent snRNA catabolic process"/>
    <property type="evidence" value="ECO:0007669"/>
    <property type="project" value="TreeGrafter"/>
</dbReference>
<dbReference type="Proteomes" id="UP000728185">
    <property type="component" value="Unassembled WGS sequence"/>
</dbReference>
<dbReference type="PANTHER" id="PTHR46543:SF1">
    <property type="entry name" value="ZINC FINGER CCHC DOMAIN-CONTAINING PROTEIN 7"/>
    <property type="match status" value="1"/>
</dbReference>
<protein>
    <recommendedName>
        <fullName evidence="7">Zinc finger CCHC domain-containing protein 7</fullName>
    </recommendedName>
    <alternativeName>
        <fullName evidence="8">TRAMP-like complex RNA-binding factor ZCCHC7</fullName>
    </alternativeName>
</protein>
<dbReference type="AlphaFoldDB" id="A0A8E0RNW9"/>
<dbReference type="GO" id="GO:0071035">
    <property type="term" value="P:nuclear polyadenylation-dependent rRNA catabolic process"/>
    <property type="evidence" value="ECO:0007669"/>
    <property type="project" value="TreeGrafter"/>
</dbReference>
<proteinExistence type="predicted"/>
<evidence type="ECO:0000256" key="2">
    <source>
        <dbReference type="ARBA" id="ARBA00022723"/>
    </source>
</evidence>
<keyword evidence="3" id="KW-0677">Repeat</keyword>
<keyword evidence="5" id="KW-0862">Zinc</keyword>
<dbReference type="GO" id="GO:0008270">
    <property type="term" value="F:zinc ion binding"/>
    <property type="evidence" value="ECO:0007669"/>
    <property type="project" value="UniProtKB-KW"/>
</dbReference>
<dbReference type="InterPro" id="IPR036875">
    <property type="entry name" value="Znf_CCHC_sf"/>
</dbReference>
<feature type="domain" description="CCHC-type" evidence="11">
    <location>
        <begin position="290"/>
        <end position="303"/>
    </location>
</feature>
<comment type="subcellular location">
    <subcellularLocation>
        <location evidence="1">Nucleus</location>
    </subcellularLocation>
</comment>
<name>A0A8E0RNW9_9TREM</name>
<evidence type="ECO:0000256" key="7">
    <source>
        <dbReference type="ARBA" id="ARBA00041190"/>
    </source>
</evidence>
<dbReference type="PANTHER" id="PTHR46543">
    <property type="entry name" value="ZINC FINGER CCHC DOMAIN-CONTAINING PROTEIN 7"/>
    <property type="match status" value="1"/>
</dbReference>
<evidence type="ECO:0000256" key="5">
    <source>
        <dbReference type="ARBA" id="ARBA00022833"/>
    </source>
</evidence>
<evidence type="ECO:0000313" key="13">
    <source>
        <dbReference type="Proteomes" id="UP000728185"/>
    </source>
</evidence>
<evidence type="ECO:0000259" key="11">
    <source>
        <dbReference type="PROSITE" id="PS50158"/>
    </source>
</evidence>
<dbReference type="Gene3D" id="4.10.60.10">
    <property type="entry name" value="Zinc finger, CCHC-type"/>
    <property type="match status" value="2"/>
</dbReference>
<dbReference type="GO" id="GO:0031499">
    <property type="term" value="C:TRAMP complex"/>
    <property type="evidence" value="ECO:0007669"/>
    <property type="project" value="TreeGrafter"/>
</dbReference>
<dbReference type="GO" id="GO:0071039">
    <property type="term" value="P:nuclear polyadenylation-dependent CUT catabolic process"/>
    <property type="evidence" value="ECO:0007669"/>
    <property type="project" value="TreeGrafter"/>
</dbReference>
<evidence type="ECO:0000256" key="3">
    <source>
        <dbReference type="ARBA" id="ARBA00022737"/>
    </source>
</evidence>
<feature type="region of interest" description="Disordered" evidence="10">
    <location>
        <begin position="634"/>
        <end position="676"/>
    </location>
</feature>
<dbReference type="InterPro" id="IPR051644">
    <property type="entry name" value="TRAMP_AT-DNA-binding"/>
</dbReference>
<dbReference type="GO" id="GO:0071038">
    <property type="term" value="P:TRAMP-dependent tRNA surveillance pathway"/>
    <property type="evidence" value="ECO:0007669"/>
    <property type="project" value="TreeGrafter"/>
</dbReference>
<evidence type="ECO:0000256" key="6">
    <source>
        <dbReference type="ARBA" id="ARBA00023242"/>
    </source>
</evidence>